<dbReference type="InterPro" id="IPR004625">
    <property type="entry name" value="PyrdxlKinase"/>
</dbReference>
<keyword evidence="4 7" id="KW-0418">Kinase</keyword>
<sequence>MKHSVKRVAAIHDLSGFGRASLTAIIPILSSMGVQVCPLPTAILSNHTGGFDTFSFVDFTDYMQDYIDHWKELNIDFDCIYSGFLGSERQIEIVSGFIDDFGTEDNMVVIDPVLGDNGNLYSTMDQGLVEGMKRLVTKADIITPNFTEVSLLLGEEYKQTTTDEEIKEWVKRLSDMGPDIIVVTSVPDKEKDKDSNVIAYDRTCNTYWKIKCRYIPTFYPGTGDAYTSVMIGSLLDGDSLPIALDKGVQFITQAIKASYGFDYPNREGVLLERVLEVLKMPVVLGGYEMI</sequence>
<evidence type="ECO:0000313" key="8">
    <source>
        <dbReference type="Proteomes" id="UP001644750"/>
    </source>
</evidence>
<dbReference type="EC" id="2.7.1.35" evidence="1"/>
<dbReference type="EMBL" id="JAAITB010000005">
    <property type="protein sequence ID" value="NSJ78621.1"/>
    <property type="molecule type" value="Genomic_DNA"/>
</dbReference>
<evidence type="ECO:0000256" key="3">
    <source>
        <dbReference type="ARBA" id="ARBA00022741"/>
    </source>
</evidence>
<name>A0ABX2HVF0_ANAHA</name>
<reference evidence="7 8" key="1">
    <citation type="journal article" date="2020" name="Cell Host Microbe">
        <title>Functional and Genomic Variation between Human-Derived Isolates of Lachnospiraceae Reveals Inter- and Intra-Species Diversity.</title>
        <authorList>
            <person name="Sorbara M.T."/>
            <person name="Littmann E.R."/>
            <person name="Fontana E."/>
            <person name="Moody T.U."/>
            <person name="Kohout C.E."/>
            <person name="Gjonbalaj M."/>
            <person name="Eaton V."/>
            <person name="Seok R."/>
            <person name="Leiner I.M."/>
            <person name="Pamer E.G."/>
        </authorList>
    </citation>
    <scope>NUCLEOTIDE SEQUENCE [LARGE SCALE GENOMIC DNA]</scope>
    <source>
        <strain evidence="7 8">MSK.14.57</strain>
    </source>
</reference>
<keyword evidence="2 7" id="KW-0808">Transferase</keyword>
<proteinExistence type="predicted"/>
<dbReference type="SUPFAM" id="SSF53613">
    <property type="entry name" value="Ribokinase-like"/>
    <property type="match status" value="1"/>
</dbReference>
<dbReference type="Pfam" id="PF08543">
    <property type="entry name" value="Phos_pyr_kin"/>
    <property type="match status" value="1"/>
</dbReference>
<evidence type="ECO:0000256" key="4">
    <source>
        <dbReference type="ARBA" id="ARBA00022777"/>
    </source>
</evidence>
<evidence type="ECO:0000256" key="1">
    <source>
        <dbReference type="ARBA" id="ARBA00012104"/>
    </source>
</evidence>
<keyword evidence="8" id="KW-1185">Reference proteome</keyword>
<evidence type="ECO:0000259" key="6">
    <source>
        <dbReference type="Pfam" id="PF08543"/>
    </source>
</evidence>
<dbReference type="GO" id="GO:0008478">
    <property type="term" value="F:pyridoxal kinase activity"/>
    <property type="evidence" value="ECO:0007669"/>
    <property type="project" value="UniProtKB-EC"/>
</dbReference>
<dbReference type="NCBIfam" id="NF005491">
    <property type="entry name" value="PRK07105.1"/>
    <property type="match status" value="1"/>
</dbReference>
<evidence type="ECO:0000256" key="2">
    <source>
        <dbReference type="ARBA" id="ARBA00022679"/>
    </source>
</evidence>
<dbReference type="Gene3D" id="3.40.1190.20">
    <property type="match status" value="1"/>
</dbReference>
<keyword evidence="3" id="KW-0547">Nucleotide-binding</keyword>
<evidence type="ECO:0000256" key="5">
    <source>
        <dbReference type="ARBA" id="ARBA00022840"/>
    </source>
</evidence>
<protein>
    <recommendedName>
        <fullName evidence="1">pyridoxal kinase</fullName>
        <ecNumber evidence="1">2.7.1.35</ecNumber>
    </recommendedName>
</protein>
<organism evidence="7 8">
    <name type="scientific">Anaerostipes hadrus</name>
    <dbReference type="NCBI Taxonomy" id="649756"/>
    <lineage>
        <taxon>Bacteria</taxon>
        <taxon>Bacillati</taxon>
        <taxon>Bacillota</taxon>
        <taxon>Clostridia</taxon>
        <taxon>Lachnospirales</taxon>
        <taxon>Lachnospiraceae</taxon>
        <taxon>Anaerostipes</taxon>
    </lineage>
</organism>
<dbReference type="InterPro" id="IPR013749">
    <property type="entry name" value="PM/HMP-P_kinase-1"/>
</dbReference>
<accession>A0ABX2HVF0</accession>
<dbReference type="PANTHER" id="PTHR10534">
    <property type="entry name" value="PYRIDOXAL KINASE"/>
    <property type="match status" value="1"/>
</dbReference>
<feature type="domain" description="Pyridoxamine kinase/Phosphomethylpyrimidine kinase" evidence="6">
    <location>
        <begin position="29"/>
        <end position="260"/>
    </location>
</feature>
<dbReference type="PANTHER" id="PTHR10534:SF2">
    <property type="entry name" value="PYRIDOXAL KINASE"/>
    <property type="match status" value="1"/>
</dbReference>
<dbReference type="RefSeq" id="WP_173723906.1">
    <property type="nucleotide sequence ID" value="NZ_JAAIPX010000050.1"/>
</dbReference>
<gene>
    <name evidence="7" type="ORF">G5A72_03245</name>
</gene>
<dbReference type="InterPro" id="IPR029056">
    <property type="entry name" value="Ribokinase-like"/>
</dbReference>
<dbReference type="Proteomes" id="UP001644750">
    <property type="component" value="Unassembled WGS sequence"/>
</dbReference>
<comment type="caution">
    <text evidence="7">The sequence shown here is derived from an EMBL/GenBank/DDBJ whole genome shotgun (WGS) entry which is preliminary data.</text>
</comment>
<keyword evidence="5" id="KW-0067">ATP-binding</keyword>
<dbReference type="CDD" id="cd01173">
    <property type="entry name" value="pyridoxal_pyridoxamine_kinase"/>
    <property type="match status" value="1"/>
</dbReference>
<evidence type="ECO:0000313" key="7">
    <source>
        <dbReference type="EMBL" id="NSJ78621.1"/>
    </source>
</evidence>